<dbReference type="Proteomes" id="UP000051952">
    <property type="component" value="Unassembled WGS sequence"/>
</dbReference>
<feature type="domain" description="EGF-like" evidence="3">
    <location>
        <begin position="1579"/>
        <end position="1615"/>
    </location>
</feature>
<feature type="region of interest" description="Disordered" evidence="2">
    <location>
        <begin position="1847"/>
        <end position="2077"/>
    </location>
</feature>
<evidence type="ECO:0000256" key="1">
    <source>
        <dbReference type="PROSITE-ProRule" id="PRU00076"/>
    </source>
</evidence>
<feature type="compositionally biased region" description="Low complexity" evidence="2">
    <location>
        <begin position="2093"/>
        <end position="2109"/>
    </location>
</feature>
<feature type="region of interest" description="Disordered" evidence="2">
    <location>
        <begin position="248"/>
        <end position="440"/>
    </location>
</feature>
<reference evidence="5" key="1">
    <citation type="submission" date="2015-09" db="EMBL/GenBank/DDBJ databases">
        <authorList>
            <consortium name="Pathogen Informatics"/>
        </authorList>
    </citation>
    <scope>NUCLEOTIDE SEQUENCE [LARGE SCALE GENOMIC DNA]</scope>
    <source>
        <strain evidence="5">Lake Konstanz</strain>
    </source>
</reference>
<gene>
    <name evidence="4" type="ORF">BSAL_65115</name>
</gene>
<dbReference type="PANTHER" id="PTHR24035:SF109">
    <property type="entry name" value="PROTEIN DRAPER"/>
    <property type="match status" value="1"/>
</dbReference>
<keyword evidence="5" id="KW-1185">Reference proteome</keyword>
<feature type="domain" description="EGF-like" evidence="3">
    <location>
        <begin position="1469"/>
        <end position="1505"/>
    </location>
</feature>
<accession>A0A0S4INQ8</accession>
<feature type="region of interest" description="Disordered" evidence="2">
    <location>
        <begin position="2190"/>
        <end position="2288"/>
    </location>
</feature>
<feature type="compositionally biased region" description="Low complexity" evidence="2">
    <location>
        <begin position="2208"/>
        <end position="2232"/>
    </location>
</feature>
<feature type="compositionally biased region" description="Low complexity" evidence="2">
    <location>
        <begin position="2023"/>
        <end position="2051"/>
    </location>
</feature>
<keyword evidence="1" id="KW-0245">EGF-like domain</keyword>
<dbReference type="Gene3D" id="2.10.25.10">
    <property type="entry name" value="Laminin"/>
    <property type="match status" value="3"/>
</dbReference>
<protein>
    <recommendedName>
        <fullName evidence="3">EGF-like domain-containing protein</fullName>
    </recommendedName>
</protein>
<feature type="compositionally biased region" description="Basic residues" evidence="2">
    <location>
        <begin position="2110"/>
        <end position="2123"/>
    </location>
</feature>
<feature type="disulfide bond" evidence="1">
    <location>
        <begin position="1605"/>
        <end position="1614"/>
    </location>
</feature>
<dbReference type="EMBL" id="CYKH01000392">
    <property type="protein sequence ID" value="CUF71876.1"/>
    <property type="molecule type" value="Genomic_DNA"/>
</dbReference>
<name>A0A0S4INQ8_BODSA</name>
<dbReference type="PROSITE" id="PS50026">
    <property type="entry name" value="EGF_3"/>
    <property type="match status" value="4"/>
</dbReference>
<keyword evidence="1" id="KW-1015">Disulfide bond</keyword>
<feature type="region of interest" description="Disordered" evidence="2">
    <location>
        <begin position="2093"/>
        <end position="2123"/>
    </location>
</feature>
<sequence>MPQHFDAFTGCRGAEFVPSVNHSRPCGRHCRGGFLVAVILLLLSLLAPSKKTSPVQGRFIIDTAIRSRQRGGSFLFADAASTGFGVNLVSGGANPTLSPWTLTERDDGDCKIRNGNYAVAKKCCLFDKHNCKLSQYIDITFARNFLLRPGGSVQIALQVVMHGDGNNAVSAYVTQETCGNNVDQTQIGSSTTNSNLNTYSKAMTLLPNVCGLTVKMQLQGEDTALADDPIIDSVSVILTGTTADETVTVTQSPTRIDRSRTDTMTDEFSMSHSRSFSTRWSETKSTTPSASRSLSPSLTVTSSTTTSVSNSITTTSSHSSSTTFSATTSVSATSSPTASPTPSPSSSTSTSPTYTPTPTQSLSSTFTSTTSPTYSSTLSSTASLSTSTTTTPTDSEYNSFSTSLTRTITATSTTSDTTSNTFTGTDSYSQSLTTTSSDEASITSSISATASHTKSHTETDSLTATLSPIIAEAIALHALIPPNAGLREVYTANGVPLVLAASMQLNATFRVWPVRDDGTQIQPGFYRHPQPPLEPVIRRVDPDTAAVAVPATFPPTPSVLQQVGTTLPLTVVLSPSYDTETVVNATISFQGGVYLRFAPVIVTIADPPTAAAISLQLVTASTSATSGRALSCEQSPLPIIASFVTDAAGIALPSLRASPVALVVSGGLSNRTSSGELDSVATPDWELVMLGTDRTATSTLTYTVTAASGALAGLETSVTLDIMHCPFVASGAADGGLQAAYNLLPETEESSASSWQRLFRITAQHAGPCDGRSDPSAGCTEFEFYVPFSTLEAQQQAAPLVCLTLALDTDVTVERVVASRTSPAHVRCNMTSVRNSQPAIDSIDLRLESVDDNDANRTFYAVMQHIPLLQDDAVVGGSGGAGPQLRFRNGGRFANQSAATQRAIYDNATSATQTQSVAFDCVFAEWVVDASDRLDGFFLTGLPTATASPSTACSPSGSLASDRFDGFFLTGLPTATAEVLSEVYALDWPATTLTSASSLPRPLDVVSVREASNPGGVAGSLRRGWEVCIGVLPTAAVTAPLDQLVHYNVSVRLNIFFFFIAALPTAAVTAPLDQLVHYNVSVRLNISATLTLWSGVQFPSSSDSVVITWAPDFACHKRYAAHSLVSSNIADNDEVLIRLHPAGALNATSPQPQLSVALEALIVDESLCHVVGAANQAALFEVSLARCDPPLDAPPTSDPTGALAVNAASFGLYSELRTMNISVLRQDAHGDLLGGFMDQIYAPHNRTAVMQPSIAAATGCTTRDPFPSVFDCPARGTAPITILGENFYPLSLRTAVAASGASVVQPAYFSVAFLFADNPNPVACTALHFVDNSTLVCAAYSGFGTNGTIVLYAHAPGSALALVYASSTRGLVSFVPGAAANCPLGENGLLCSGRGECGAFTGLCTCVRSATEGYWGGADCSICDARFNGSAGCLLACPLDANNVVCSNRGPCEEGLCWCGANWSATACDGGDCPGSGSACSGHGVCDSVLGACRCTDPFAGADCNSCVAGLSGPHCNLTCPTSAADGSVCGGRGACFDGVCYCLPAFCGPACDLVVGIDDCAVCALPGLYGADCTDVCPGGSAATPCTGHGTCSGGRAGTGQCLCSVGYGSADCSVACGLDASGALCAGRGTCSAVSGQCQCPRFYAGPSCSIACPGYDPADSSALVCSGHGSCDEGAAGSGRCFCAAGYNGASCNTTCAAAAVVAALDSSSNSSSSTGTGSVCYGRGTCLSDLGSCFCNADPVLGYWAGEGCDRCAALYAGPDCTGQCPTANASAACSGHGSCGSDLVCSCEASATLGYWAGAACDACRDGFYGKNCSCARARRRPRSATGPAPCATRAATASTARTAAASAPAAAAPRAATTARAPAAPTAPARARATSTRRTATGPRATARRASRAGSATSASSSVCATPTPASSAATAPATRATPATARVPAARALRPTPTAAASARCARPASTAAPARPVAAATGAATTSSTAPGCARATSASSGRTALSRAPSRSAARAATASAWRTTRASARRTTRWSTARARRAWPACTARAARTSAPRASPARAPPPARARASAATGASCATASAPAASRTRAAATARACRRPACARAPTTPSAASTPATRARRATRATTRRRRAACRARCSRAASATAAARATTAPASTARRSRTRRSSSCCAAATCARPSTRCAPATCARSATTARRAATCARRPSSTRPTRRARRPCAPATASATPTAAASATRATSTSTARRRARRRRRACAARAVRASRARACAARAPSVSRASRTAPAGSPRRARSTAAARPT</sequence>
<feature type="compositionally biased region" description="Low complexity" evidence="2">
    <location>
        <begin position="2058"/>
        <end position="2077"/>
    </location>
</feature>
<organism evidence="4 5">
    <name type="scientific">Bodo saltans</name>
    <name type="common">Flagellated protozoan</name>
    <dbReference type="NCBI Taxonomy" id="75058"/>
    <lineage>
        <taxon>Eukaryota</taxon>
        <taxon>Discoba</taxon>
        <taxon>Euglenozoa</taxon>
        <taxon>Kinetoplastea</taxon>
        <taxon>Metakinetoplastina</taxon>
        <taxon>Eubodonida</taxon>
        <taxon>Bodonidae</taxon>
        <taxon>Bodo</taxon>
    </lineage>
</organism>
<dbReference type="SMART" id="SM00181">
    <property type="entry name" value="EGF"/>
    <property type="match status" value="6"/>
</dbReference>
<feature type="compositionally biased region" description="Low complexity" evidence="2">
    <location>
        <begin position="291"/>
        <end position="425"/>
    </location>
</feature>
<comment type="caution">
    <text evidence="1">Lacks conserved residue(s) required for the propagation of feature annotation.</text>
</comment>
<feature type="disulfide bond" evidence="1">
    <location>
        <begin position="1495"/>
        <end position="1504"/>
    </location>
</feature>
<evidence type="ECO:0000313" key="4">
    <source>
        <dbReference type="EMBL" id="CUF71876.1"/>
    </source>
</evidence>
<feature type="compositionally biased region" description="Low complexity" evidence="2">
    <location>
        <begin position="2245"/>
        <end position="2288"/>
    </location>
</feature>
<feature type="compositionally biased region" description="Low complexity" evidence="2">
    <location>
        <begin position="1898"/>
        <end position="2016"/>
    </location>
</feature>
<feature type="domain" description="EGF-like" evidence="3">
    <location>
        <begin position="1619"/>
        <end position="1652"/>
    </location>
</feature>
<feature type="disulfide bond" evidence="1">
    <location>
        <begin position="1686"/>
        <end position="1695"/>
    </location>
</feature>
<dbReference type="InterPro" id="IPR052108">
    <property type="entry name" value="MEGF/SIB"/>
</dbReference>
<feature type="compositionally biased region" description="Low complexity" evidence="2">
    <location>
        <begin position="2190"/>
        <end position="2200"/>
    </location>
</feature>
<dbReference type="VEuPathDB" id="TriTrypDB:BSAL_65115"/>
<dbReference type="OrthoDB" id="410592at2759"/>
<feature type="disulfide bond" evidence="1">
    <location>
        <begin position="1642"/>
        <end position="1651"/>
    </location>
</feature>
<evidence type="ECO:0000259" key="3">
    <source>
        <dbReference type="PROSITE" id="PS50026"/>
    </source>
</evidence>
<evidence type="ECO:0000256" key="2">
    <source>
        <dbReference type="SAM" id="MobiDB-lite"/>
    </source>
</evidence>
<feature type="domain" description="EGF-like" evidence="3">
    <location>
        <begin position="1660"/>
        <end position="1696"/>
    </location>
</feature>
<dbReference type="PANTHER" id="PTHR24035">
    <property type="entry name" value="MULTIPLE EPIDERMAL GROWTH FACTOR-LIKE DOMAINS PROTEIN"/>
    <property type="match status" value="1"/>
</dbReference>
<feature type="non-terminal residue" evidence="4">
    <location>
        <position position="2288"/>
    </location>
</feature>
<dbReference type="PROSITE" id="PS00022">
    <property type="entry name" value="EGF_1"/>
    <property type="match status" value="3"/>
</dbReference>
<dbReference type="InterPro" id="IPR000742">
    <property type="entry name" value="EGF"/>
</dbReference>
<proteinExistence type="predicted"/>
<evidence type="ECO:0000313" key="5">
    <source>
        <dbReference type="Proteomes" id="UP000051952"/>
    </source>
</evidence>
<feature type="compositionally biased region" description="Polar residues" evidence="2">
    <location>
        <begin position="266"/>
        <end position="290"/>
    </location>
</feature>
<feature type="compositionally biased region" description="Basic residues" evidence="2">
    <location>
        <begin position="2233"/>
        <end position="2244"/>
    </location>
</feature>
<feature type="compositionally biased region" description="Low complexity" evidence="2">
    <location>
        <begin position="1847"/>
        <end position="1891"/>
    </location>
</feature>